<organism evidence="2">
    <name type="scientific">bioreactor metagenome</name>
    <dbReference type="NCBI Taxonomy" id="1076179"/>
    <lineage>
        <taxon>unclassified sequences</taxon>
        <taxon>metagenomes</taxon>
        <taxon>ecological metagenomes</taxon>
    </lineage>
</organism>
<dbReference type="InterPro" id="IPR042229">
    <property type="entry name" value="Listeria/Bacterioides_rpt_sf"/>
</dbReference>
<evidence type="ECO:0008006" key="3">
    <source>
        <dbReference type="Google" id="ProtNLM"/>
    </source>
</evidence>
<reference evidence="2" key="1">
    <citation type="submission" date="2019-08" db="EMBL/GenBank/DDBJ databases">
        <authorList>
            <person name="Kucharzyk K."/>
            <person name="Murdoch R.W."/>
            <person name="Higgins S."/>
            <person name="Loffler F."/>
        </authorList>
    </citation>
    <scope>NUCLEOTIDE SEQUENCE</scope>
</reference>
<dbReference type="Pfam" id="PF09479">
    <property type="entry name" value="Flg_new"/>
    <property type="match status" value="1"/>
</dbReference>
<protein>
    <recommendedName>
        <fullName evidence="3">DUF1566 domain-containing protein</fullName>
    </recommendedName>
</protein>
<dbReference type="NCBIfam" id="TIGR02543">
    <property type="entry name" value="List_Bact_rpt"/>
    <property type="match status" value="1"/>
</dbReference>
<name>A0A645EQG2_9ZZZZ</name>
<accession>A0A645EQG2</accession>
<dbReference type="Gene3D" id="2.60.40.4270">
    <property type="entry name" value="Listeria-Bacteroides repeat domain"/>
    <property type="match status" value="1"/>
</dbReference>
<comment type="subcellular location">
    <subcellularLocation>
        <location evidence="1">Cell envelope</location>
    </subcellularLocation>
</comment>
<dbReference type="InterPro" id="IPR013378">
    <property type="entry name" value="InlB-like_B-rpt"/>
</dbReference>
<dbReference type="EMBL" id="VSSQ01050185">
    <property type="protein sequence ID" value="MPN04261.1"/>
    <property type="molecule type" value="Genomic_DNA"/>
</dbReference>
<evidence type="ECO:0000313" key="2">
    <source>
        <dbReference type="EMBL" id="MPN04261.1"/>
    </source>
</evidence>
<proteinExistence type="predicted"/>
<evidence type="ECO:0000256" key="1">
    <source>
        <dbReference type="ARBA" id="ARBA00004196"/>
    </source>
</evidence>
<dbReference type="GO" id="GO:0030313">
    <property type="term" value="C:cell envelope"/>
    <property type="evidence" value="ECO:0007669"/>
    <property type="project" value="UniProtKB-SubCell"/>
</dbReference>
<dbReference type="AlphaFoldDB" id="A0A645EQG2"/>
<sequence length="264" mass="29208">MNTLHNFTTDTITADTTLYAKWHPDSTVTFNSNGGSSVDSLTSVPYNTKITAPTEPTKSMQVFVGWSKDEDTTSPWYFAEDTVKQDITLYAKWRDSQVRDIGPAGGYIFYDDEADGVDDIPDARYLEAAPASTNTSGINWGITGPLGTLKALGEGENNTAILVGLKGSGSYYPAGFCNNLQISHKGVTFTDWFLPSIEELELMERQLYQYGLGGFNTTSYWSSSETEDGKSVYARAFRINPVSWGASKWHPDDDYINTRAIRAF</sequence>
<gene>
    <name evidence="2" type="ORF">SDC9_151497</name>
</gene>
<comment type="caution">
    <text evidence="2">The sequence shown here is derived from an EMBL/GenBank/DDBJ whole genome shotgun (WGS) entry which is preliminary data.</text>
</comment>